<evidence type="ECO:0000259" key="6">
    <source>
        <dbReference type="Pfam" id="PF13844"/>
    </source>
</evidence>
<dbReference type="PANTHER" id="PTHR44835">
    <property type="entry name" value="UDP-N-ACETYLGLUCOSAMINE--PEPTIDE N-ACETYLGLUCOSAMINYLTRANSFERASE SPINDLY-RELATED"/>
    <property type="match status" value="1"/>
</dbReference>
<dbReference type="InterPro" id="IPR029489">
    <property type="entry name" value="OGT/SEC/SPY_C"/>
</dbReference>
<reference evidence="7 8" key="1">
    <citation type="submission" date="2016-10" db="EMBL/GenBank/DDBJ databases">
        <title>Complete genome sequences of three Cupriavidus strains isolated from various Malaysian environments.</title>
        <authorList>
            <person name="Abdullah A.A.-A."/>
            <person name="Shafie N.A.H."/>
            <person name="Lau N.S."/>
        </authorList>
    </citation>
    <scope>NUCLEOTIDE SEQUENCE [LARGE SCALE GENOMIC DNA]</scope>
    <source>
        <strain evidence="7 8">USMAA1020</strain>
    </source>
</reference>
<name>A0ABM6FGB5_9BURK</name>
<sequence length="582" mass="64100">MAESMRVLMRISKIAPEAELHRCSLLFTMLFETSVTAMDLRREAQAYARLLSRKRTGRKRRGATPVSGRIRLGMLSNDLYGHACAYFILPFLANLDRDRFEVELFALNAHRDNVSEKFALYADRFVDLAGKSETQIADEIDAAGLDILIDLGGYTGVTPVTYMSYGLAPIQMTWIGYPGTTGLPAIHYRISDGISDPAGNEANYTEKLLRAPVIAATYAPLVNVPLSVYEPHYAVRQTPALEAGFVTFGCCINLAKISERTLGLWSAVLARCPGSRLMVECNGLDKDEVKQLLLARMEQAGIDPQRVVCVPRSRVNQYVLYNSFDIVLDTAPMTGGANTCDALWMGVPVVTLAGRAFHERISAACVHAVGLGGLACESEDAYVATAVELAGDVPGLNALRLTLRSRFEQSALGDAAPFCRWFEQQATALVAEYRDVPQVPARAGEGLFLGGAWYPLEQLVQLVMGHLDRAEHEALSNLLENISAKWNKHWLVAYALGEMAYARGERERALDLLIESAAQRKYSLPLYRLLSARLDECGRDKQVLDAFLRDSFGIDLAYLDRQGVPSRREIAGVAAEPQREAA</sequence>
<accession>A0ABM6FGB5</accession>
<evidence type="ECO:0000256" key="5">
    <source>
        <dbReference type="ARBA" id="ARBA00022803"/>
    </source>
</evidence>
<keyword evidence="3" id="KW-0808">Transferase</keyword>
<evidence type="ECO:0000256" key="2">
    <source>
        <dbReference type="ARBA" id="ARBA00022676"/>
    </source>
</evidence>
<keyword evidence="4" id="KW-0677">Repeat</keyword>
<dbReference type="Gene3D" id="3.40.50.11380">
    <property type="match status" value="1"/>
</dbReference>
<comment type="pathway">
    <text evidence="1">Protein modification; protein glycosylation.</text>
</comment>
<evidence type="ECO:0000256" key="4">
    <source>
        <dbReference type="ARBA" id="ARBA00022737"/>
    </source>
</evidence>
<evidence type="ECO:0000256" key="3">
    <source>
        <dbReference type="ARBA" id="ARBA00022679"/>
    </source>
</evidence>
<dbReference type="Proteomes" id="UP000177515">
    <property type="component" value="Chromosome 2"/>
</dbReference>
<proteinExistence type="predicted"/>
<organism evidence="7 8">
    <name type="scientific">Cupriavidus malaysiensis</name>
    <dbReference type="NCBI Taxonomy" id="367825"/>
    <lineage>
        <taxon>Bacteria</taxon>
        <taxon>Pseudomonadati</taxon>
        <taxon>Pseudomonadota</taxon>
        <taxon>Betaproteobacteria</taxon>
        <taxon>Burkholderiales</taxon>
        <taxon>Burkholderiaceae</taxon>
        <taxon>Cupriavidus</taxon>
    </lineage>
</organism>
<feature type="domain" description="O-GlcNAc transferase C-terminal" evidence="6">
    <location>
        <begin position="65"/>
        <end position="209"/>
    </location>
</feature>
<evidence type="ECO:0000256" key="1">
    <source>
        <dbReference type="ARBA" id="ARBA00004922"/>
    </source>
</evidence>
<protein>
    <recommendedName>
        <fullName evidence="6">O-GlcNAc transferase C-terminal domain-containing protein</fullName>
    </recommendedName>
</protein>
<feature type="domain" description="O-GlcNAc transferase C-terminal" evidence="6">
    <location>
        <begin position="240"/>
        <end position="419"/>
    </location>
</feature>
<evidence type="ECO:0000313" key="7">
    <source>
        <dbReference type="EMBL" id="AOZ10990.1"/>
    </source>
</evidence>
<dbReference type="EMBL" id="CP017755">
    <property type="protein sequence ID" value="AOZ10990.1"/>
    <property type="molecule type" value="Genomic_DNA"/>
</dbReference>
<keyword evidence="8" id="KW-1185">Reference proteome</keyword>
<dbReference type="PANTHER" id="PTHR44835:SF1">
    <property type="entry name" value="PROTEIN O-GLCNAC TRANSFERASE"/>
    <property type="match status" value="1"/>
</dbReference>
<evidence type="ECO:0000313" key="8">
    <source>
        <dbReference type="Proteomes" id="UP000177515"/>
    </source>
</evidence>
<dbReference type="Pfam" id="PF13844">
    <property type="entry name" value="Glyco_transf_41"/>
    <property type="match status" value="2"/>
</dbReference>
<gene>
    <name evidence="7" type="ORF">BKK80_31885</name>
</gene>
<dbReference type="Gene3D" id="3.40.50.2000">
    <property type="entry name" value="Glycogen Phosphorylase B"/>
    <property type="match status" value="1"/>
</dbReference>
<keyword evidence="2" id="KW-0328">Glycosyltransferase</keyword>
<dbReference type="InterPro" id="IPR051939">
    <property type="entry name" value="Glycosyltr_41/O-GlcNAc_trsf"/>
</dbReference>
<keyword evidence="5" id="KW-0802">TPR repeat</keyword>